<dbReference type="KEGG" id="hts:HMJ29_04490"/>
<gene>
    <name evidence="2" type="ORF">HMJ29_04490</name>
</gene>
<feature type="signal peptide" evidence="1">
    <location>
        <begin position="1"/>
        <end position="20"/>
    </location>
</feature>
<organism evidence="2 3">
    <name type="scientific">Hymenobacter taeanensis</name>
    <dbReference type="NCBI Taxonomy" id="2735321"/>
    <lineage>
        <taxon>Bacteria</taxon>
        <taxon>Pseudomonadati</taxon>
        <taxon>Bacteroidota</taxon>
        <taxon>Cytophagia</taxon>
        <taxon>Cytophagales</taxon>
        <taxon>Hymenobacteraceae</taxon>
        <taxon>Hymenobacter</taxon>
    </lineage>
</organism>
<dbReference type="InterPro" id="IPR025737">
    <property type="entry name" value="FApF"/>
</dbReference>
<sequence length="282" mass="31459">MITRYTLLLVALLWPLALMAQQTPPGPRYTLFRPVPRSQMRPLTPDRPGVTESPFTLDAGHFMFESDLARYIGSRPGATSHTRSYRLDALSLKLGLSDQTDLQLFVDPYVIEKQWPDGGGPPERQAGFGDITVRVKRNLIGNDSTRGPLALGLIGYVLLPTGKKVGEGGLEYGLLVPATYALSDNWNLSGQLASRLNYDREASQHYVELAPSLNLDHSFRPWLTGFVEAVTIHDFREPKWSTALNFGPVFLLGKNAQLDVGRHLALTREADREYFVGLVLRR</sequence>
<protein>
    <submittedName>
        <fullName evidence="2">Transporter</fullName>
    </submittedName>
</protein>
<dbReference type="Proteomes" id="UP000501623">
    <property type="component" value="Chromosome"/>
</dbReference>
<name>A0A6M6BDD5_9BACT</name>
<proteinExistence type="predicted"/>
<evidence type="ECO:0000256" key="1">
    <source>
        <dbReference type="SAM" id="SignalP"/>
    </source>
</evidence>
<evidence type="ECO:0000313" key="2">
    <source>
        <dbReference type="EMBL" id="QJX46237.1"/>
    </source>
</evidence>
<accession>A0A6M6BDD5</accession>
<dbReference type="AlphaFoldDB" id="A0A6M6BDD5"/>
<dbReference type="Pfam" id="PF13557">
    <property type="entry name" value="Phenol_MetA_deg"/>
    <property type="match status" value="1"/>
</dbReference>
<keyword evidence="1" id="KW-0732">Signal</keyword>
<evidence type="ECO:0000313" key="3">
    <source>
        <dbReference type="Proteomes" id="UP000501623"/>
    </source>
</evidence>
<reference evidence="2 3" key="1">
    <citation type="submission" date="2020-05" db="EMBL/GenBank/DDBJ databases">
        <title>Complete genome sequence of Hymenobacter sp. TS19 in Coasted Sand Dune.</title>
        <authorList>
            <person name="Lee J.-H."/>
            <person name="Jung J.-H."/>
            <person name="Jeong S."/>
            <person name="Zhao L."/>
            <person name="Kim M.-K."/>
            <person name="Seo H.-S."/>
            <person name="Lim S."/>
        </authorList>
    </citation>
    <scope>NUCLEOTIDE SEQUENCE [LARGE SCALE GENOMIC DNA]</scope>
    <source>
        <strain evidence="2 3">TS19</strain>
    </source>
</reference>
<dbReference type="EMBL" id="CP053538">
    <property type="protein sequence ID" value="QJX46237.1"/>
    <property type="molecule type" value="Genomic_DNA"/>
</dbReference>
<feature type="chain" id="PRO_5027029533" evidence="1">
    <location>
        <begin position="21"/>
        <end position="282"/>
    </location>
</feature>
<dbReference type="RefSeq" id="WP_171590344.1">
    <property type="nucleotide sequence ID" value="NZ_CP053538.1"/>
</dbReference>
<keyword evidence="3" id="KW-1185">Reference proteome</keyword>